<dbReference type="AlphaFoldDB" id="A0A1Y5PL88"/>
<evidence type="ECO:0000313" key="6">
    <source>
        <dbReference type="EMBL" id="SBS76921.1"/>
    </source>
</evidence>
<accession>A0A1Y5PL88</accession>
<evidence type="ECO:0000256" key="1">
    <source>
        <dbReference type="ARBA" id="ARBA00022670"/>
    </source>
</evidence>
<dbReference type="PRINTS" id="PR00862">
    <property type="entry name" value="PROLIGOPTASE"/>
</dbReference>
<dbReference type="InterPro" id="IPR023302">
    <property type="entry name" value="Pept_S9A_N"/>
</dbReference>
<dbReference type="Gene3D" id="3.40.50.1820">
    <property type="entry name" value="alpha/beta hydrolase"/>
    <property type="match status" value="1"/>
</dbReference>
<evidence type="ECO:0000256" key="2">
    <source>
        <dbReference type="ARBA" id="ARBA00022801"/>
    </source>
</evidence>
<dbReference type="InterPro" id="IPR001375">
    <property type="entry name" value="Peptidase_S9_cat"/>
</dbReference>
<dbReference type="Pfam" id="PF00326">
    <property type="entry name" value="Peptidase_S9"/>
    <property type="match status" value="1"/>
</dbReference>
<keyword evidence="1" id="KW-0645">Protease</keyword>
<dbReference type="EMBL" id="FLQS01000032">
    <property type="protein sequence ID" value="SBS76921.1"/>
    <property type="molecule type" value="Genomic_DNA"/>
</dbReference>
<name>A0A1Y5PL88_9MYCO</name>
<evidence type="ECO:0000259" key="5">
    <source>
        <dbReference type="Pfam" id="PF02897"/>
    </source>
</evidence>
<feature type="domain" description="Peptidase S9A N-terminal" evidence="5">
    <location>
        <begin position="5"/>
        <end position="388"/>
    </location>
</feature>
<dbReference type="InterPro" id="IPR029058">
    <property type="entry name" value="AB_hydrolase_fold"/>
</dbReference>
<dbReference type="GO" id="GO:0070012">
    <property type="term" value="F:oligopeptidase activity"/>
    <property type="evidence" value="ECO:0007669"/>
    <property type="project" value="TreeGrafter"/>
</dbReference>
<reference evidence="6" key="1">
    <citation type="submission" date="2016-03" db="EMBL/GenBank/DDBJ databases">
        <authorList>
            <person name="Ploux O."/>
        </authorList>
    </citation>
    <scope>NUCLEOTIDE SEQUENCE</scope>
    <source>
        <strain evidence="6">UC10</strain>
    </source>
</reference>
<sequence>MDDMAVDDPYLWLEEIAGAEQLDWVRKHNDPTVAEFGGETFEQLRAEALEVLDTDARIPYVRRRGDYLYNFWRDAANPRGLWRRTTLESYLTEDPAWDVIIDLDELAAADGEKWVWAGADVIEPDHTLALINLSRGGSDAAIVREFDMVKREFVTDGFELPEAKSRVSWEDHDTVLVGTDFGPESLTESGYPRIVKRWRRNQPLAEAQTLFTGPVTDVAVGATVDRTPGFERTLLSRAVDFFNDQVYELRSGELVRIDAPTDASLSVHREWLLIELRSDWLTGRASYRTGSLLAADYEQFLDGTANLTVVFEPDEHTSLHEYSWTRDRLLLVTLADVASRVEIVTPGNWTREKLDGLGGNTVVVATDEDGDEIFLDSSDFITPSRLLHGTAGGELTEIKRAPSFFDAGDLEVSQHFATSDDGTAIPYFVVGHKHNQAPAPTLLGGYGGFEVSRTPGYDGVLGRLWLSRGGTYVLANIRGGGEYGPAWHTQAMRDGRHKVAEDFAAVARDLVDRGIAGVAQLGAQGGSNGGLLMGIMLTKYPELFGALVCQVPLLDMKRFHLLLAGASWVAEYGDPDDPADWAFISEYSPYQNISADKRYPPVLITTSTRDDRVHPGHARKMTAALEEAGHPVWYYENIEGGHAGAADNAQTAFKSALSYSFLHRMLG</sequence>
<dbReference type="InterPro" id="IPR002470">
    <property type="entry name" value="Peptidase_S9A"/>
</dbReference>
<feature type="domain" description="Peptidase S9 prolyl oligopeptidase catalytic" evidence="4">
    <location>
        <begin position="465"/>
        <end position="666"/>
    </location>
</feature>
<dbReference type="Gene3D" id="2.130.10.120">
    <property type="entry name" value="Prolyl oligopeptidase, N-terminal domain"/>
    <property type="match status" value="1"/>
</dbReference>
<dbReference type="InterPro" id="IPR051167">
    <property type="entry name" value="Prolyl_oligopep/macrocyclase"/>
</dbReference>
<organism evidence="6">
    <name type="scientific">uncultured Mycobacterium sp</name>
    <dbReference type="NCBI Taxonomy" id="171292"/>
    <lineage>
        <taxon>Bacteria</taxon>
        <taxon>Bacillati</taxon>
        <taxon>Actinomycetota</taxon>
        <taxon>Actinomycetes</taxon>
        <taxon>Mycobacteriales</taxon>
        <taxon>Mycobacteriaceae</taxon>
        <taxon>Mycobacterium</taxon>
        <taxon>environmental samples</taxon>
    </lineage>
</organism>
<dbReference type="SUPFAM" id="SSF50993">
    <property type="entry name" value="Peptidase/esterase 'gauge' domain"/>
    <property type="match status" value="1"/>
</dbReference>
<dbReference type="SUPFAM" id="SSF53474">
    <property type="entry name" value="alpha/beta-Hydrolases"/>
    <property type="match status" value="1"/>
</dbReference>
<dbReference type="PANTHER" id="PTHR42881">
    <property type="entry name" value="PROLYL ENDOPEPTIDASE"/>
    <property type="match status" value="1"/>
</dbReference>
<dbReference type="GO" id="GO:0004252">
    <property type="term" value="F:serine-type endopeptidase activity"/>
    <property type="evidence" value="ECO:0007669"/>
    <property type="project" value="InterPro"/>
</dbReference>
<gene>
    <name evidence="6" type="ORF">MHPYR_380060</name>
</gene>
<dbReference type="PANTHER" id="PTHR42881:SF13">
    <property type="entry name" value="PROLYL ENDOPEPTIDASE"/>
    <property type="match status" value="1"/>
</dbReference>
<dbReference type="EC" id="3.4.21.-" evidence="6"/>
<keyword evidence="3" id="KW-0720">Serine protease</keyword>
<dbReference type="Pfam" id="PF02897">
    <property type="entry name" value="Peptidase_S9_N"/>
    <property type="match status" value="1"/>
</dbReference>
<proteinExistence type="predicted"/>
<keyword evidence="2 6" id="KW-0378">Hydrolase</keyword>
<evidence type="ECO:0000256" key="3">
    <source>
        <dbReference type="ARBA" id="ARBA00022825"/>
    </source>
</evidence>
<evidence type="ECO:0000259" key="4">
    <source>
        <dbReference type="Pfam" id="PF00326"/>
    </source>
</evidence>
<dbReference type="GO" id="GO:0005829">
    <property type="term" value="C:cytosol"/>
    <property type="evidence" value="ECO:0007669"/>
    <property type="project" value="TreeGrafter"/>
</dbReference>
<protein>
    <submittedName>
        <fullName evidence="6">Uncharacterized peptidase y4nA</fullName>
        <ecNumber evidence="6">3.4.21.-</ecNumber>
    </submittedName>
</protein>
<dbReference type="GO" id="GO:0006508">
    <property type="term" value="P:proteolysis"/>
    <property type="evidence" value="ECO:0007669"/>
    <property type="project" value="UniProtKB-KW"/>
</dbReference>